<name>W2C5Q3_9BACT</name>
<dbReference type="Pfam" id="PF07751">
    <property type="entry name" value="Abi_2"/>
    <property type="match status" value="1"/>
</dbReference>
<proteinExistence type="predicted"/>
<gene>
    <name evidence="1" type="ORF">N425_07275</name>
</gene>
<protein>
    <submittedName>
        <fullName evidence="1">CAAX protease</fullName>
    </submittedName>
</protein>
<keyword evidence="1" id="KW-0645">Protease</keyword>
<organism evidence="1 2">
    <name type="scientific">Tannerella sp. oral taxon BU063 isolate Cell 2</name>
    <dbReference type="NCBI Taxonomy" id="1411148"/>
    <lineage>
        <taxon>Bacteria</taxon>
        <taxon>Pseudomonadati</taxon>
        <taxon>Bacteroidota</taxon>
        <taxon>Bacteroidia</taxon>
        <taxon>Bacteroidales</taxon>
        <taxon>Tannerellaceae</taxon>
        <taxon>Tannerella</taxon>
    </lineage>
</organism>
<dbReference type="GO" id="GO:0006508">
    <property type="term" value="P:proteolysis"/>
    <property type="evidence" value="ECO:0007669"/>
    <property type="project" value="UniProtKB-KW"/>
</dbReference>
<accession>W2C5Q3</accession>
<reference evidence="1 2" key="1">
    <citation type="submission" date="2013-11" db="EMBL/GenBank/DDBJ databases">
        <title>Single cell genomics of uncultured Tannerella BU063 (oral taxon 286).</title>
        <authorList>
            <person name="Beall C.J."/>
            <person name="Campbell A.G."/>
            <person name="Griffen A.L."/>
            <person name="Podar M."/>
            <person name="Leys E.J."/>
        </authorList>
    </citation>
    <scope>NUCLEOTIDE SEQUENCE [LARGE SCALE GENOMIC DNA]</scope>
    <source>
        <strain evidence="1">Cell 2</strain>
    </source>
</reference>
<dbReference type="GO" id="GO:0008233">
    <property type="term" value="F:peptidase activity"/>
    <property type="evidence" value="ECO:0007669"/>
    <property type="project" value="UniProtKB-KW"/>
</dbReference>
<dbReference type="PIRSF" id="PIRSF034934">
    <property type="entry name" value="AbiF_AbiD"/>
    <property type="match status" value="1"/>
</dbReference>
<dbReference type="AlphaFoldDB" id="W2C5Q3"/>
<dbReference type="Proteomes" id="UP000018837">
    <property type="component" value="Unassembled WGS sequence"/>
</dbReference>
<sequence>MANKASRSIRDQIELLKQRGMIIHDQKAAELHLSCISYYRLKGYWWEMQCDKDRHLFAEGACFEAVIAHYLFDKELRLILFDAIESIEIALRAKMIYHLSQSYGGLFYADSSLFVDESLYRQHLRDLKEEFMRSGEVFAKEYKRKYGIWERGCCVALAEQPDAWIVFEVATFGTLSKMYKNLRHQLSEKSRIANDFGLNRHNELSSWLEAISYLRNIVAHHSRVWSRNMVKRPMEIKKPKGTWLSRPLPEAGKKKPYFIITAMLYLCNAIHTGGTYKQKILALIKKNPEIPIFRLGFLDHWEDEPIWCE</sequence>
<dbReference type="InterPro" id="IPR011664">
    <property type="entry name" value="Abi_system_AbiD/AbiF-like"/>
</dbReference>
<dbReference type="EMBL" id="AYUF01000429">
    <property type="protein sequence ID" value="ETK01817.1"/>
    <property type="molecule type" value="Genomic_DNA"/>
</dbReference>
<comment type="caution">
    <text evidence="1">The sequence shown here is derived from an EMBL/GenBank/DDBJ whole genome shotgun (WGS) entry which is preliminary data.</text>
</comment>
<dbReference type="InterPro" id="IPR017034">
    <property type="entry name" value="Abi_system_AbiD/AbiF"/>
</dbReference>
<evidence type="ECO:0000313" key="1">
    <source>
        <dbReference type="EMBL" id="ETK01817.1"/>
    </source>
</evidence>
<keyword evidence="1" id="KW-0378">Hydrolase</keyword>
<evidence type="ECO:0000313" key="2">
    <source>
        <dbReference type="Proteomes" id="UP000018837"/>
    </source>
</evidence>
<dbReference type="PATRIC" id="fig|1411148.3.peg.1111"/>